<sequence>MCEVVTIDWLGINDPEEKDIMRVVCERGSRLIFIHFGVLLPCFMGYAFAPVALPYILNRYLPENMTLKRSLCVHIEAFIDQDKYFNYIFCLVIHMVMLVLLITCALDLAYTSCITYIMGKIIWIGLTTRRSSAPAKHEVLHFAGERAIFRQYEIESAYMDTKPRAGCNQRSCCGVSREEEEPHVARAESRRCIRRNANLLPKMK</sequence>
<protein>
    <submittedName>
        <fullName evidence="2">Uncharacterized protein</fullName>
    </submittedName>
</protein>
<name>A0A6H5IHL3_9HYME</name>
<organism evidence="2 3">
    <name type="scientific">Trichogramma brassicae</name>
    <dbReference type="NCBI Taxonomy" id="86971"/>
    <lineage>
        <taxon>Eukaryota</taxon>
        <taxon>Metazoa</taxon>
        <taxon>Ecdysozoa</taxon>
        <taxon>Arthropoda</taxon>
        <taxon>Hexapoda</taxon>
        <taxon>Insecta</taxon>
        <taxon>Pterygota</taxon>
        <taxon>Neoptera</taxon>
        <taxon>Endopterygota</taxon>
        <taxon>Hymenoptera</taxon>
        <taxon>Apocrita</taxon>
        <taxon>Proctotrupomorpha</taxon>
        <taxon>Chalcidoidea</taxon>
        <taxon>Trichogrammatidae</taxon>
        <taxon>Trichogramma</taxon>
    </lineage>
</organism>
<keyword evidence="1" id="KW-0812">Transmembrane</keyword>
<evidence type="ECO:0000313" key="3">
    <source>
        <dbReference type="Proteomes" id="UP000479190"/>
    </source>
</evidence>
<dbReference type="EMBL" id="CADCXV010000776">
    <property type="protein sequence ID" value="CAB0035229.1"/>
    <property type="molecule type" value="Genomic_DNA"/>
</dbReference>
<feature type="transmembrane region" description="Helical" evidence="1">
    <location>
        <begin position="31"/>
        <end position="57"/>
    </location>
</feature>
<evidence type="ECO:0000313" key="2">
    <source>
        <dbReference type="EMBL" id="CAB0035229.1"/>
    </source>
</evidence>
<accession>A0A6H5IHL3</accession>
<reference evidence="2 3" key="1">
    <citation type="submission" date="2020-02" db="EMBL/GenBank/DDBJ databases">
        <authorList>
            <person name="Ferguson B K."/>
        </authorList>
    </citation>
    <scope>NUCLEOTIDE SEQUENCE [LARGE SCALE GENOMIC DNA]</scope>
</reference>
<proteinExistence type="predicted"/>
<dbReference type="Proteomes" id="UP000479190">
    <property type="component" value="Unassembled WGS sequence"/>
</dbReference>
<keyword evidence="1" id="KW-1133">Transmembrane helix</keyword>
<gene>
    <name evidence="2" type="ORF">TBRA_LOCUS7127</name>
</gene>
<keyword evidence="3" id="KW-1185">Reference proteome</keyword>
<feature type="transmembrane region" description="Helical" evidence="1">
    <location>
        <begin position="84"/>
        <end position="110"/>
    </location>
</feature>
<evidence type="ECO:0000256" key="1">
    <source>
        <dbReference type="SAM" id="Phobius"/>
    </source>
</evidence>
<keyword evidence="1" id="KW-0472">Membrane</keyword>
<dbReference type="OrthoDB" id="6614360at2759"/>
<dbReference type="AlphaFoldDB" id="A0A6H5IHL3"/>